<dbReference type="EMBL" id="LXQA011205160">
    <property type="protein sequence ID" value="MCI88899.1"/>
    <property type="molecule type" value="Genomic_DNA"/>
</dbReference>
<feature type="region of interest" description="Disordered" evidence="1">
    <location>
        <begin position="1"/>
        <end position="36"/>
    </location>
</feature>
<evidence type="ECO:0000256" key="1">
    <source>
        <dbReference type="SAM" id="MobiDB-lite"/>
    </source>
</evidence>
<proteinExistence type="predicted"/>
<name>A0A392VNC7_9FABA</name>
<feature type="non-terminal residue" evidence="2">
    <location>
        <position position="36"/>
    </location>
</feature>
<dbReference type="Proteomes" id="UP000265520">
    <property type="component" value="Unassembled WGS sequence"/>
</dbReference>
<reference evidence="2 3" key="1">
    <citation type="journal article" date="2018" name="Front. Plant Sci.">
        <title>Red Clover (Trifolium pratense) and Zigzag Clover (T. medium) - A Picture of Genomic Similarities and Differences.</title>
        <authorList>
            <person name="Dluhosova J."/>
            <person name="Istvanek J."/>
            <person name="Nedelnik J."/>
            <person name="Repkova J."/>
        </authorList>
    </citation>
    <scope>NUCLEOTIDE SEQUENCE [LARGE SCALE GENOMIC DNA]</scope>
    <source>
        <strain evidence="3">cv. 10/8</strain>
        <tissue evidence="2">Leaf</tissue>
    </source>
</reference>
<feature type="compositionally biased region" description="Polar residues" evidence="1">
    <location>
        <begin position="17"/>
        <end position="26"/>
    </location>
</feature>
<evidence type="ECO:0000313" key="2">
    <source>
        <dbReference type="EMBL" id="MCI88899.1"/>
    </source>
</evidence>
<evidence type="ECO:0000313" key="3">
    <source>
        <dbReference type="Proteomes" id="UP000265520"/>
    </source>
</evidence>
<protein>
    <submittedName>
        <fullName evidence="2">Uncharacterized protein</fullName>
    </submittedName>
</protein>
<comment type="caution">
    <text evidence="2">The sequence shown here is derived from an EMBL/GenBank/DDBJ whole genome shotgun (WGS) entry which is preliminary data.</text>
</comment>
<dbReference type="AlphaFoldDB" id="A0A392VNC7"/>
<accession>A0A392VNC7</accession>
<keyword evidence="3" id="KW-1185">Reference proteome</keyword>
<sequence length="36" mass="3735">MHCLSSNLSHALGSKSRVASNASSQAPLVKIKEEPG</sequence>
<organism evidence="2 3">
    <name type="scientific">Trifolium medium</name>
    <dbReference type="NCBI Taxonomy" id="97028"/>
    <lineage>
        <taxon>Eukaryota</taxon>
        <taxon>Viridiplantae</taxon>
        <taxon>Streptophyta</taxon>
        <taxon>Embryophyta</taxon>
        <taxon>Tracheophyta</taxon>
        <taxon>Spermatophyta</taxon>
        <taxon>Magnoliopsida</taxon>
        <taxon>eudicotyledons</taxon>
        <taxon>Gunneridae</taxon>
        <taxon>Pentapetalae</taxon>
        <taxon>rosids</taxon>
        <taxon>fabids</taxon>
        <taxon>Fabales</taxon>
        <taxon>Fabaceae</taxon>
        <taxon>Papilionoideae</taxon>
        <taxon>50 kb inversion clade</taxon>
        <taxon>NPAAA clade</taxon>
        <taxon>Hologalegina</taxon>
        <taxon>IRL clade</taxon>
        <taxon>Trifolieae</taxon>
        <taxon>Trifolium</taxon>
    </lineage>
</organism>